<sequence>MDTKLTCQACGERAAYRDKLSREYCYDCYWNLATSGTKPPRGDYFTDSDYYRTCPYCKSGDLCNTTSCIAKCERCGIVDQMSRGKIGGSLYCSKCINIVGEEQKEKNSEARQKKADNIAKQVGRVLEIEPGELTVKDYREVKDLQEQLEILIAESNKEADFNPGIILKKSALEELEKNFPEQIKKKANRKKDESEDFLRELRMKLINDIFSICRQKQLSAFELEADCPSYAVLRRGCDKILSQKWLLDTYQKVKVKLGVSDDSPVNSNTNTPVRERERKGQRSQLQSEISTLESNPNKTPEQEQELAEKKRKLQKLEVKLRELEEKNKTDNSTGNKSEDKTMLYAGGGIVGVLGIRKKENEKNQPNLETSENITENENMVTPRNVLIIGITGHGKSTLANVLAGEEICKESAGGSSETRSCKISNFKSGFSEEVILYEIGKSIYAAKEGIDQVFFVFRGRFSQEQIKNFKLFEKLILESGITKFTTLVRSNFEDFRNSQECENDRQALLKESAVIREIIESCNGILHVDNPAVPEIDEDDSDNEEEILISKEKRKESRNKVLKHLEEKQEEGLIKKEELEEAKKKAIDEIKFRLEKELPAISRGKSTLANVITNTNDFKEGKSGISETKEIQTKEFKNDDFDYLIIDNPGIGDTKLPTEKILDTIAEAVYLVRNGVSRVFFVTDGRFDKNEMATYNLLRAVIFDQDVTKNTTIIRTRFKDFKKPAKREEDIESMIKEGDHLSENCQANSYKPPKLQELSDEIIKFMEGKKKLEEDLKSISKKKIRKLRNKKINDSRVKDKYAKDSTENISKKNEVTAKQEKEQVDNSQDSTSKNKRDNNNTEEEIKNLEEERKKLKEEIEEKENIIRQRVFAHIFNNYGDIEKVLGSDTFISSVIGDDKND</sequence>
<reference evidence="1" key="1">
    <citation type="submission" date="2021-06" db="EMBL/GenBank/DDBJ databases">
        <authorList>
            <person name="Kallberg Y."/>
            <person name="Tangrot J."/>
            <person name="Rosling A."/>
        </authorList>
    </citation>
    <scope>NUCLEOTIDE SEQUENCE</scope>
    <source>
        <strain evidence="1">28 12/20/2015</strain>
    </source>
</reference>
<evidence type="ECO:0000313" key="1">
    <source>
        <dbReference type="EMBL" id="CAG8449670.1"/>
    </source>
</evidence>
<keyword evidence="2" id="KW-1185">Reference proteome</keyword>
<dbReference type="Proteomes" id="UP000789366">
    <property type="component" value="Unassembled WGS sequence"/>
</dbReference>
<name>A0ACA9K309_9GLOM</name>
<gene>
    <name evidence="1" type="ORF">SPELUC_LOCUS725</name>
</gene>
<accession>A0ACA9K309</accession>
<comment type="caution">
    <text evidence="1">The sequence shown here is derived from an EMBL/GenBank/DDBJ whole genome shotgun (WGS) entry which is preliminary data.</text>
</comment>
<organism evidence="1 2">
    <name type="scientific">Cetraspora pellucida</name>
    <dbReference type="NCBI Taxonomy" id="1433469"/>
    <lineage>
        <taxon>Eukaryota</taxon>
        <taxon>Fungi</taxon>
        <taxon>Fungi incertae sedis</taxon>
        <taxon>Mucoromycota</taxon>
        <taxon>Glomeromycotina</taxon>
        <taxon>Glomeromycetes</taxon>
        <taxon>Diversisporales</taxon>
        <taxon>Gigasporaceae</taxon>
        <taxon>Cetraspora</taxon>
    </lineage>
</organism>
<protein>
    <submittedName>
        <fullName evidence="1">7718_t:CDS:1</fullName>
    </submittedName>
</protein>
<dbReference type="EMBL" id="CAJVPW010000303">
    <property type="protein sequence ID" value="CAG8449670.1"/>
    <property type="molecule type" value="Genomic_DNA"/>
</dbReference>
<proteinExistence type="predicted"/>
<evidence type="ECO:0000313" key="2">
    <source>
        <dbReference type="Proteomes" id="UP000789366"/>
    </source>
</evidence>